<dbReference type="Proteomes" id="UP000772434">
    <property type="component" value="Unassembled WGS sequence"/>
</dbReference>
<name>A0A9P5P9G0_9AGAR</name>
<comment type="caution">
    <text evidence="1">The sequence shown here is derived from an EMBL/GenBank/DDBJ whole genome shotgun (WGS) entry which is preliminary data.</text>
</comment>
<dbReference type="SUPFAM" id="SSF53335">
    <property type="entry name" value="S-adenosyl-L-methionine-dependent methyltransferases"/>
    <property type="match status" value="1"/>
</dbReference>
<dbReference type="Gene3D" id="3.40.50.150">
    <property type="entry name" value="Vaccinia Virus protein VP39"/>
    <property type="match status" value="1"/>
</dbReference>
<keyword evidence="2" id="KW-1185">Reference proteome</keyword>
<gene>
    <name evidence="1" type="ORF">BDP27DRAFT_1453577</name>
</gene>
<evidence type="ECO:0008006" key="3">
    <source>
        <dbReference type="Google" id="ProtNLM"/>
    </source>
</evidence>
<dbReference type="InterPro" id="IPR029063">
    <property type="entry name" value="SAM-dependent_MTases_sf"/>
</dbReference>
<dbReference type="EMBL" id="JADNRY010000333">
    <property type="protein sequence ID" value="KAF9059002.1"/>
    <property type="molecule type" value="Genomic_DNA"/>
</dbReference>
<accession>A0A9P5P9G0</accession>
<protein>
    <recommendedName>
        <fullName evidence="3">Methyltransferase type 11 domain-containing protein</fullName>
    </recommendedName>
</protein>
<reference evidence="1" key="1">
    <citation type="submission" date="2020-11" db="EMBL/GenBank/DDBJ databases">
        <authorList>
            <consortium name="DOE Joint Genome Institute"/>
            <person name="Ahrendt S."/>
            <person name="Riley R."/>
            <person name="Andreopoulos W."/>
            <person name="Labutti K."/>
            <person name="Pangilinan J."/>
            <person name="Ruiz-Duenas F.J."/>
            <person name="Barrasa J.M."/>
            <person name="Sanchez-Garcia M."/>
            <person name="Camarero S."/>
            <person name="Miyauchi S."/>
            <person name="Serrano A."/>
            <person name="Linde D."/>
            <person name="Babiker R."/>
            <person name="Drula E."/>
            <person name="Ayuso-Fernandez I."/>
            <person name="Pacheco R."/>
            <person name="Padilla G."/>
            <person name="Ferreira P."/>
            <person name="Barriuso J."/>
            <person name="Kellner H."/>
            <person name="Castanera R."/>
            <person name="Alfaro M."/>
            <person name="Ramirez L."/>
            <person name="Pisabarro A.G."/>
            <person name="Kuo A."/>
            <person name="Tritt A."/>
            <person name="Lipzen A."/>
            <person name="He G."/>
            <person name="Yan M."/>
            <person name="Ng V."/>
            <person name="Cullen D."/>
            <person name="Martin F."/>
            <person name="Rosso M.-N."/>
            <person name="Henrissat B."/>
            <person name="Hibbett D."/>
            <person name="Martinez A.T."/>
            <person name="Grigoriev I.V."/>
        </authorList>
    </citation>
    <scope>NUCLEOTIDE SEQUENCE</scope>
    <source>
        <strain evidence="1">AH 40177</strain>
    </source>
</reference>
<evidence type="ECO:0000313" key="2">
    <source>
        <dbReference type="Proteomes" id="UP000772434"/>
    </source>
</evidence>
<organism evidence="1 2">
    <name type="scientific">Rhodocollybia butyracea</name>
    <dbReference type="NCBI Taxonomy" id="206335"/>
    <lineage>
        <taxon>Eukaryota</taxon>
        <taxon>Fungi</taxon>
        <taxon>Dikarya</taxon>
        <taxon>Basidiomycota</taxon>
        <taxon>Agaricomycotina</taxon>
        <taxon>Agaricomycetes</taxon>
        <taxon>Agaricomycetidae</taxon>
        <taxon>Agaricales</taxon>
        <taxon>Marasmiineae</taxon>
        <taxon>Omphalotaceae</taxon>
        <taxon>Rhodocollybia</taxon>
    </lineage>
</organism>
<evidence type="ECO:0000313" key="1">
    <source>
        <dbReference type="EMBL" id="KAF9059002.1"/>
    </source>
</evidence>
<sequence>MAVNSPHTEERPFVSHYILKSHTEEERERLDWQNQHLTQVLCDGQLIYVPKFSLDPGDEILDSAAGTAKYLPPHSFSYWYRYQSTSLPHPIPQNVTFAVHTVTNLPESWSSKFSLVNQRLIFGALTHEQWGMALSELYRILKPGGWIQLLESGPETSISSGSMKRYADAFATAFVNSGLVLNLTETLGQRLEHAGFVNIQKRTTALPRLDSQDVDFEFKGQKRLIMASIPTLKPAFLATGMFESEDEIDALHKGIDEEWNAPSQFRWHYTVAYAQKPDI</sequence>
<proteinExistence type="predicted"/>
<dbReference type="OrthoDB" id="184880at2759"/>
<dbReference type="AlphaFoldDB" id="A0A9P5P9G0"/>